<dbReference type="InterPro" id="IPR006145">
    <property type="entry name" value="PsdUridine_synth_RsuA/RluA"/>
</dbReference>
<dbReference type="RefSeq" id="WP_114641097.1">
    <property type="nucleotide sequence ID" value="NZ_JAACIO010000002.1"/>
</dbReference>
<dbReference type="InterPro" id="IPR042092">
    <property type="entry name" value="PsdUridine_s_RsuA/RluB/E/F_cat"/>
</dbReference>
<dbReference type="InterPro" id="IPR036986">
    <property type="entry name" value="S4_RNA-bd_sf"/>
</dbReference>
<comment type="caution">
    <text evidence="4">The sequence shown here is derived from an EMBL/GenBank/DDBJ whole genome shotgun (WGS) entry which is preliminary data.</text>
</comment>
<dbReference type="Proteomes" id="UP000263486">
    <property type="component" value="Unassembled WGS sequence"/>
</dbReference>
<dbReference type="InterPro" id="IPR002942">
    <property type="entry name" value="S4_RNA-bd"/>
</dbReference>
<keyword evidence="1" id="KW-0413">Isomerase</keyword>
<protein>
    <submittedName>
        <fullName evidence="4">Pseudouridine synthase</fullName>
    </submittedName>
</protein>
<dbReference type="Gene3D" id="3.30.70.1560">
    <property type="entry name" value="Alpha-L RNA-binding motif"/>
    <property type="match status" value="1"/>
</dbReference>
<dbReference type="SUPFAM" id="SSF55174">
    <property type="entry name" value="Alpha-L RNA-binding motif"/>
    <property type="match status" value="1"/>
</dbReference>
<dbReference type="EMBL" id="QUAJ01000002">
    <property type="protein sequence ID" value="REI42865.1"/>
    <property type="molecule type" value="Genomic_DNA"/>
</dbReference>
<dbReference type="InterPro" id="IPR050343">
    <property type="entry name" value="RsuA_PseudoU_synthase"/>
</dbReference>
<accession>A0ABX9KKD5</accession>
<organism evidence="4 5">
    <name type="scientific">Psychrilyobacter piezotolerans</name>
    <dbReference type="NCBI Taxonomy" id="2293438"/>
    <lineage>
        <taxon>Bacteria</taxon>
        <taxon>Fusobacteriati</taxon>
        <taxon>Fusobacteriota</taxon>
        <taxon>Fusobacteriia</taxon>
        <taxon>Fusobacteriales</taxon>
        <taxon>Fusobacteriaceae</taxon>
        <taxon>Psychrilyobacter</taxon>
    </lineage>
</organism>
<feature type="domain" description="RNA-binding S4" evidence="3">
    <location>
        <begin position="4"/>
        <end position="60"/>
    </location>
</feature>
<dbReference type="InterPro" id="IPR020103">
    <property type="entry name" value="PsdUridine_synth_cat_dom_sf"/>
</dbReference>
<dbReference type="SUPFAM" id="SSF55120">
    <property type="entry name" value="Pseudouridine synthase"/>
    <property type="match status" value="1"/>
</dbReference>
<evidence type="ECO:0000313" key="5">
    <source>
        <dbReference type="Proteomes" id="UP000263486"/>
    </source>
</evidence>
<dbReference type="CDD" id="cd00165">
    <property type="entry name" value="S4"/>
    <property type="match status" value="1"/>
</dbReference>
<evidence type="ECO:0000256" key="2">
    <source>
        <dbReference type="PROSITE-ProRule" id="PRU00182"/>
    </source>
</evidence>
<keyword evidence="5" id="KW-1185">Reference proteome</keyword>
<evidence type="ECO:0000256" key="1">
    <source>
        <dbReference type="ARBA" id="ARBA00023235"/>
    </source>
</evidence>
<dbReference type="InterPro" id="IPR020094">
    <property type="entry name" value="TruA/RsuA/RluB/E/F_N"/>
</dbReference>
<dbReference type="Pfam" id="PF01479">
    <property type="entry name" value="S4"/>
    <property type="match status" value="1"/>
</dbReference>
<dbReference type="Pfam" id="PF00849">
    <property type="entry name" value="PseudoU_synth_2"/>
    <property type="match status" value="1"/>
</dbReference>
<dbReference type="PROSITE" id="PS50889">
    <property type="entry name" value="S4"/>
    <property type="match status" value="1"/>
</dbReference>
<dbReference type="NCBIfam" id="TIGR00093">
    <property type="entry name" value="pseudouridine synthase"/>
    <property type="match status" value="1"/>
</dbReference>
<proteinExistence type="predicted"/>
<gene>
    <name evidence="4" type="ORF">DYH56_01575</name>
</gene>
<dbReference type="Gene3D" id="3.10.290.10">
    <property type="entry name" value="RNA-binding S4 domain"/>
    <property type="match status" value="1"/>
</dbReference>
<dbReference type="InterPro" id="IPR000748">
    <property type="entry name" value="PsdUridine_synth_RsuA/RluB/E/F"/>
</dbReference>
<evidence type="ECO:0000313" key="4">
    <source>
        <dbReference type="EMBL" id="REI42865.1"/>
    </source>
</evidence>
<evidence type="ECO:0000259" key="3">
    <source>
        <dbReference type="SMART" id="SM00363"/>
    </source>
</evidence>
<dbReference type="Gene3D" id="3.30.70.580">
    <property type="entry name" value="Pseudouridine synthase I, catalytic domain, N-terminal subdomain"/>
    <property type="match status" value="1"/>
</dbReference>
<dbReference type="CDD" id="cd02870">
    <property type="entry name" value="PseudoU_synth_RsuA_like"/>
    <property type="match status" value="1"/>
</dbReference>
<reference evidence="4 5" key="1">
    <citation type="submission" date="2018-08" db="EMBL/GenBank/DDBJ databases">
        <title>Draft genome sequence of Psychrilyobacter sp. strain SD5 isolated from Black Sea water.</title>
        <authorList>
            <person name="Yadav S."/>
            <person name="Villanueva L."/>
            <person name="Damste J.S.S."/>
        </authorList>
    </citation>
    <scope>NUCLEOTIDE SEQUENCE [LARGE SCALE GENOMIC DNA]</scope>
    <source>
        <strain evidence="4 5">SD5</strain>
    </source>
</reference>
<name>A0ABX9KKD5_9FUSO</name>
<dbReference type="PANTHER" id="PTHR47683:SF2">
    <property type="entry name" value="RNA-BINDING S4 DOMAIN-CONTAINING PROTEIN"/>
    <property type="match status" value="1"/>
</dbReference>
<keyword evidence="2" id="KW-0694">RNA-binding</keyword>
<dbReference type="SMART" id="SM00363">
    <property type="entry name" value="S4"/>
    <property type="match status" value="1"/>
</dbReference>
<sequence length="236" mass="26978">MEKVRLNKYLASIGIGSRREIDKMVEEKKIMVNGEYPSPGIKVNIKDKISVNGRLIGQTKEKKVYYLLNKPKKVISAVKDDRGRRTVIDFIKTKERIYPIGRLDYDTEGMIILTNDGDLYNKVIHPKGEVYKKYLIQAAGIIKKIDLGQLKAGIKLEDGLTLPAKVRFLREEGSTTWLTVSIREGRNRQVRRMMDAIGHRVISLTRVKIGTITMGDLEVGKYRALTKEEVKYLKNV</sequence>
<dbReference type="PANTHER" id="PTHR47683">
    <property type="entry name" value="PSEUDOURIDINE SYNTHASE FAMILY PROTEIN-RELATED"/>
    <property type="match status" value="1"/>
</dbReference>